<dbReference type="PANTHER" id="PTHR23311:SF7">
    <property type="entry name" value="CENTROSOMAL PROTEIN OF 72 KDA"/>
    <property type="match status" value="1"/>
</dbReference>
<evidence type="ECO:0000256" key="10">
    <source>
        <dbReference type="SAM" id="MobiDB-lite"/>
    </source>
</evidence>
<feature type="compositionally biased region" description="Polar residues" evidence="10">
    <location>
        <begin position="332"/>
        <end position="346"/>
    </location>
</feature>
<dbReference type="GeneTree" id="ENSGT00530000063884"/>
<keyword evidence="4" id="KW-0677">Repeat</keyword>
<feature type="compositionally biased region" description="Basic and acidic residues" evidence="10">
    <location>
        <begin position="193"/>
        <end position="202"/>
    </location>
</feature>
<feature type="compositionally biased region" description="Polar residues" evidence="10">
    <location>
        <begin position="175"/>
        <end position="186"/>
    </location>
</feature>
<evidence type="ECO:0000256" key="2">
    <source>
        <dbReference type="ARBA" id="ARBA00022490"/>
    </source>
</evidence>
<evidence type="ECO:0000313" key="12">
    <source>
        <dbReference type="Proteomes" id="UP000594220"/>
    </source>
</evidence>
<dbReference type="InterPro" id="IPR055320">
    <property type="entry name" value="CEP72-like"/>
</dbReference>
<evidence type="ECO:0000256" key="3">
    <source>
        <dbReference type="ARBA" id="ARBA00022614"/>
    </source>
</evidence>
<dbReference type="PROSITE" id="PS51450">
    <property type="entry name" value="LRR"/>
    <property type="match status" value="2"/>
</dbReference>
<keyword evidence="12" id="KW-1185">Reference proteome</keyword>
<dbReference type="GO" id="GO:0034451">
    <property type="term" value="C:centriolar satellite"/>
    <property type="evidence" value="ECO:0007669"/>
    <property type="project" value="UniProtKB-ARBA"/>
</dbReference>
<sequence length="632" mass="72538">MTTPPPTGSAVASADKRDTTHAQCLKAMAVLTEEAVRERVHLRHQNLADVRSLSLPGTYHEKITHLGNALKNFTRLKSLDLSRNALVSLEGIQYLTFLEKLNLYYNQITSLSEVFRLHSLTTLKEVDLRLNPVIKNESDYRLFVVHMLPNLRRLGIREIDDKDLIKNQKPDVRPTSRQTWKQQQANMPVDVSSENRKTSKFQDADEEYRSLPYCSPTPAVEQNIIKQGFEKRKNSKVTFSENKTQDPPKGDPNLKFLDEAEAYRKIRACANFTPHPDSQEIDEPVISSSKVHTQAQKIYNTLLVSGSYCNGTLHNGRDQPIQKQTYSAALEKNNGQSSVNTSLSKQKTIEESDRIFLPSQEPEPEEKRPHRKTVGVREVSPETHEKPSANKHPYEATPIECLLDLVDRYWNGCKSLHCNEKFLSQARPLLGGMQKFAPTDQCKDSSTMHQEMTNLLLDKQALQNNLSEQKQRHNIKISSLTSELSNAQRERNILKQRLDQLLEENATLKARLLNMEQNVKNADASTSLELQLTELQSHNQQLTNENVILKERLQQHDKIQQLIEMLQESHRTLVSTNEHLLQELAETRIQHKSEVEQLHWSYNQLKKTMDKFPHSNTDNNRTVDYSNLNLPS</sequence>
<feature type="region of interest" description="Disordered" evidence="10">
    <location>
        <begin position="231"/>
        <end position="253"/>
    </location>
</feature>
<organism evidence="11 12">
    <name type="scientific">Crocodylus porosus</name>
    <name type="common">Saltwater crocodile</name>
    <name type="synonym">Estuarine crocodile</name>
    <dbReference type="NCBI Taxonomy" id="8502"/>
    <lineage>
        <taxon>Eukaryota</taxon>
        <taxon>Metazoa</taxon>
        <taxon>Chordata</taxon>
        <taxon>Craniata</taxon>
        <taxon>Vertebrata</taxon>
        <taxon>Euteleostomi</taxon>
        <taxon>Archelosauria</taxon>
        <taxon>Archosauria</taxon>
        <taxon>Crocodylia</taxon>
        <taxon>Longirostres</taxon>
        <taxon>Crocodylidae</taxon>
        <taxon>Crocodylus</taxon>
    </lineage>
</organism>
<protein>
    <recommendedName>
        <fullName evidence="8">Centrosomal protein of 72 kDa</fullName>
    </recommendedName>
</protein>
<gene>
    <name evidence="11" type="primary">CEP72</name>
</gene>
<dbReference type="AlphaFoldDB" id="A0A7M4F6J6"/>
<reference evidence="11" key="1">
    <citation type="submission" date="2025-08" db="UniProtKB">
        <authorList>
            <consortium name="Ensembl"/>
        </authorList>
    </citation>
    <scope>IDENTIFICATION</scope>
</reference>
<feature type="compositionally biased region" description="Polar residues" evidence="10">
    <location>
        <begin position="614"/>
        <end position="632"/>
    </location>
</feature>
<dbReference type="Gene3D" id="3.80.10.10">
    <property type="entry name" value="Ribonuclease Inhibitor"/>
    <property type="match status" value="1"/>
</dbReference>
<feature type="region of interest" description="Disordered" evidence="10">
    <location>
        <begin position="609"/>
        <end position="632"/>
    </location>
</feature>
<evidence type="ECO:0000256" key="5">
    <source>
        <dbReference type="ARBA" id="ARBA00023054"/>
    </source>
</evidence>
<feature type="region of interest" description="Disordered" evidence="10">
    <location>
        <begin position="168"/>
        <end position="202"/>
    </location>
</feature>
<feature type="region of interest" description="Disordered" evidence="10">
    <location>
        <begin position="332"/>
        <end position="392"/>
    </location>
</feature>
<dbReference type="Ensembl" id="ENSCPRT00005022449.1">
    <property type="protein sequence ID" value="ENSCPRP00005019180.1"/>
    <property type="gene ID" value="ENSCPRG00005013408.1"/>
</dbReference>
<dbReference type="InterPro" id="IPR032675">
    <property type="entry name" value="LRR_dom_sf"/>
</dbReference>
<feature type="compositionally biased region" description="Basic and acidic residues" evidence="10">
    <location>
        <begin position="379"/>
        <end position="392"/>
    </location>
</feature>
<dbReference type="PANTHER" id="PTHR23311">
    <property type="entry name" value="HEAT SHOCK REGULATED 2"/>
    <property type="match status" value="1"/>
</dbReference>
<evidence type="ECO:0000256" key="4">
    <source>
        <dbReference type="ARBA" id="ARBA00022737"/>
    </source>
</evidence>
<name>A0A7M4F6J6_CROPO</name>
<evidence type="ECO:0000256" key="6">
    <source>
        <dbReference type="ARBA" id="ARBA00023212"/>
    </source>
</evidence>
<accession>A0A7M4F6J6</accession>
<evidence type="ECO:0000313" key="11">
    <source>
        <dbReference type="Ensembl" id="ENSCPRP00005019180.1"/>
    </source>
</evidence>
<dbReference type="InterPro" id="IPR001611">
    <property type="entry name" value="Leu-rich_rpt"/>
</dbReference>
<keyword evidence="5 9" id="KW-0175">Coiled coil</keyword>
<evidence type="ECO:0000256" key="1">
    <source>
        <dbReference type="ARBA" id="ARBA00004300"/>
    </source>
</evidence>
<evidence type="ECO:0000256" key="9">
    <source>
        <dbReference type="SAM" id="Coils"/>
    </source>
</evidence>
<dbReference type="Pfam" id="PF14580">
    <property type="entry name" value="LRR_9"/>
    <property type="match status" value="1"/>
</dbReference>
<proteinExistence type="inferred from homology"/>
<comment type="subcellular location">
    <subcellularLocation>
        <location evidence="1">Cytoplasm</location>
        <location evidence="1">Cytoskeleton</location>
        <location evidence="1">Microtubule organizing center</location>
        <location evidence="1">Centrosome</location>
    </subcellularLocation>
</comment>
<keyword evidence="3" id="KW-0433">Leucine-rich repeat</keyword>
<evidence type="ECO:0000256" key="7">
    <source>
        <dbReference type="ARBA" id="ARBA00061023"/>
    </source>
</evidence>
<evidence type="ECO:0000256" key="8">
    <source>
        <dbReference type="ARBA" id="ARBA00070210"/>
    </source>
</evidence>
<keyword evidence="2" id="KW-0963">Cytoplasm</keyword>
<dbReference type="SUPFAM" id="SSF52058">
    <property type="entry name" value="L domain-like"/>
    <property type="match status" value="1"/>
</dbReference>
<dbReference type="FunFam" id="3.80.10.10:FF:000489">
    <property type="entry name" value="Centrosomal protein of 72 kDa"/>
    <property type="match status" value="1"/>
</dbReference>
<comment type="similarity">
    <text evidence="7">Belongs to the CEP72 family.</text>
</comment>
<keyword evidence="6" id="KW-0206">Cytoskeleton</keyword>
<reference evidence="11" key="2">
    <citation type="submission" date="2025-09" db="UniProtKB">
        <authorList>
            <consortium name="Ensembl"/>
        </authorList>
    </citation>
    <scope>IDENTIFICATION</scope>
</reference>
<feature type="coiled-coil region" evidence="9">
    <location>
        <begin position="452"/>
        <end position="559"/>
    </location>
</feature>
<dbReference type="Proteomes" id="UP000594220">
    <property type="component" value="Unplaced"/>
</dbReference>